<sequence length="268" mass="30369">MAGDPSLRCQFLNVQGDSGLRSNILGIKHFITGGGGGGGLKPPDKAIDKEDKSMVWRDPIAGSRWLQWTNEVSNRQSNGNLGETLSSVTEQDDPRCGFQKEEQREKRKYNERLEPQTEWNQQKFDNFSDKLEVDGQEYDIVLWDTAGQEDYERLRPLSYPGTNCFILCFSIGARSSFENVLSKWYPEIKNKCPNVPIILVGTKTDLRESGTDTISVKEAKKMRRKLGVHSYLECSALKNEGLEEIFVEAVRAAVNPPKKERCCQCRIL</sequence>
<protein>
    <submittedName>
        <fullName evidence="4">Uncharacterized protein</fullName>
    </submittedName>
</protein>
<dbReference type="EMBL" id="OU963864">
    <property type="protein sequence ID" value="CAH0386322.1"/>
    <property type="molecule type" value="Genomic_DNA"/>
</dbReference>
<evidence type="ECO:0000313" key="5">
    <source>
        <dbReference type="Proteomes" id="UP001152759"/>
    </source>
</evidence>
<dbReference type="PRINTS" id="PR00449">
    <property type="entry name" value="RASTRNSFRMNG"/>
</dbReference>
<dbReference type="SMART" id="SM00174">
    <property type="entry name" value="RHO"/>
    <property type="match status" value="1"/>
</dbReference>
<dbReference type="Gene3D" id="3.40.50.300">
    <property type="entry name" value="P-loop containing nucleotide triphosphate hydrolases"/>
    <property type="match status" value="1"/>
</dbReference>
<dbReference type="GO" id="GO:0001667">
    <property type="term" value="P:ameboidal-type cell migration"/>
    <property type="evidence" value="ECO:0007669"/>
    <property type="project" value="UniProtKB-ARBA"/>
</dbReference>
<dbReference type="AlphaFoldDB" id="A0A9P0A8D5"/>
<dbReference type="GO" id="GO:0003006">
    <property type="term" value="P:developmental process involved in reproduction"/>
    <property type="evidence" value="ECO:0007669"/>
    <property type="project" value="UniProtKB-ARBA"/>
</dbReference>
<evidence type="ECO:0000256" key="1">
    <source>
        <dbReference type="ARBA" id="ARBA00022741"/>
    </source>
</evidence>
<accession>A0A9P0A8D5</accession>
<dbReference type="PROSITE" id="PS51421">
    <property type="entry name" value="RAS"/>
    <property type="match status" value="1"/>
</dbReference>
<dbReference type="PANTHER" id="PTHR24072">
    <property type="entry name" value="RHO FAMILY GTPASE"/>
    <property type="match status" value="1"/>
</dbReference>
<gene>
    <name evidence="4" type="ORF">BEMITA_LOCUS5457</name>
</gene>
<dbReference type="SMART" id="SM00173">
    <property type="entry name" value="RAS"/>
    <property type="match status" value="1"/>
</dbReference>
<dbReference type="NCBIfam" id="TIGR00231">
    <property type="entry name" value="small_GTP"/>
    <property type="match status" value="1"/>
</dbReference>
<feature type="region of interest" description="Disordered" evidence="3">
    <location>
        <begin position="76"/>
        <end position="109"/>
    </location>
</feature>
<dbReference type="Pfam" id="PF00071">
    <property type="entry name" value="Ras"/>
    <property type="match status" value="1"/>
</dbReference>
<feature type="compositionally biased region" description="Polar residues" evidence="3">
    <location>
        <begin position="76"/>
        <end position="89"/>
    </location>
</feature>
<dbReference type="GO" id="GO:0035006">
    <property type="term" value="P:melanization defense response"/>
    <property type="evidence" value="ECO:0007669"/>
    <property type="project" value="UniProtKB-ARBA"/>
</dbReference>
<proteinExistence type="predicted"/>
<reference evidence="4" key="1">
    <citation type="submission" date="2021-12" db="EMBL/GenBank/DDBJ databases">
        <authorList>
            <person name="King R."/>
        </authorList>
    </citation>
    <scope>NUCLEOTIDE SEQUENCE</scope>
</reference>
<dbReference type="GO" id="GO:0007264">
    <property type="term" value="P:small GTPase-mediated signal transduction"/>
    <property type="evidence" value="ECO:0007669"/>
    <property type="project" value="InterPro"/>
</dbReference>
<feature type="compositionally biased region" description="Basic and acidic residues" evidence="3">
    <location>
        <begin position="92"/>
        <end position="109"/>
    </location>
</feature>
<dbReference type="InterPro" id="IPR005225">
    <property type="entry name" value="Small_GTP-bd"/>
</dbReference>
<dbReference type="SMART" id="SM00175">
    <property type="entry name" value="RAB"/>
    <property type="match status" value="1"/>
</dbReference>
<dbReference type="InterPro" id="IPR001806">
    <property type="entry name" value="Small_GTPase"/>
</dbReference>
<dbReference type="Proteomes" id="UP001152759">
    <property type="component" value="Chromosome 3"/>
</dbReference>
<keyword evidence="1" id="KW-0547">Nucleotide-binding</keyword>
<keyword evidence="2" id="KW-0342">GTP-binding</keyword>
<dbReference type="GO" id="GO:0005525">
    <property type="term" value="F:GTP binding"/>
    <property type="evidence" value="ECO:0007669"/>
    <property type="project" value="UniProtKB-KW"/>
</dbReference>
<evidence type="ECO:0000313" key="4">
    <source>
        <dbReference type="EMBL" id="CAH0386322.1"/>
    </source>
</evidence>
<name>A0A9P0A8D5_BEMTA</name>
<dbReference type="InterPro" id="IPR003578">
    <property type="entry name" value="Small_GTPase_Rho"/>
</dbReference>
<dbReference type="PROSITE" id="PS51419">
    <property type="entry name" value="RAB"/>
    <property type="match status" value="1"/>
</dbReference>
<evidence type="ECO:0000256" key="3">
    <source>
        <dbReference type="SAM" id="MobiDB-lite"/>
    </source>
</evidence>
<dbReference type="GO" id="GO:0035099">
    <property type="term" value="P:hemocyte migration"/>
    <property type="evidence" value="ECO:0007669"/>
    <property type="project" value="UniProtKB-ARBA"/>
</dbReference>
<dbReference type="CDD" id="cd00157">
    <property type="entry name" value="Rho"/>
    <property type="match status" value="1"/>
</dbReference>
<keyword evidence="5" id="KW-1185">Reference proteome</keyword>
<evidence type="ECO:0000256" key="2">
    <source>
        <dbReference type="ARBA" id="ARBA00023134"/>
    </source>
</evidence>
<dbReference type="PROSITE" id="PS51420">
    <property type="entry name" value="RHO"/>
    <property type="match status" value="1"/>
</dbReference>
<dbReference type="GO" id="GO:0022412">
    <property type="term" value="P:cellular process involved in reproduction in multicellular organism"/>
    <property type="evidence" value="ECO:0007669"/>
    <property type="project" value="UniProtKB-ARBA"/>
</dbReference>
<dbReference type="GO" id="GO:0003924">
    <property type="term" value="F:GTPase activity"/>
    <property type="evidence" value="ECO:0007669"/>
    <property type="project" value="InterPro"/>
</dbReference>
<dbReference type="SUPFAM" id="SSF52540">
    <property type="entry name" value="P-loop containing nucleoside triphosphate hydrolases"/>
    <property type="match status" value="1"/>
</dbReference>
<dbReference type="InterPro" id="IPR027417">
    <property type="entry name" value="P-loop_NTPase"/>
</dbReference>
<organism evidence="4 5">
    <name type="scientific">Bemisia tabaci</name>
    <name type="common">Sweetpotato whitefly</name>
    <name type="synonym">Aleurodes tabaci</name>
    <dbReference type="NCBI Taxonomy" id="7038"/>
    <lineage>
        <taxon>Eukaryota</taxon>
        <taxon>Metazoa</taxon>
        <taxon>Ecdysozoa</taxon>
        <taxon>Arthropoda</taxon>
        <taxon>Hexapoda</taxon>
        <taxon>Insecta</taxon>
        <taxon>Pterygota</taxon>
        <taxon>Neoptera</taxon>
        <taxon>Paraneoptera</taxon>
        <taxon>Hemiptera</taxon>
        <taxon>Sternorrhyncha</taxon>
        <taxon>Aleyrodoidea</taxon>
        <taxon>Aleyrodidae</taxon>
        <taxon>Aleyrodinae</taxon>
        <taxon>Bemisia</taxon>
    </lineage>
</organism>